<evidence type="ECO:0000313" key="4">
    <source>
        <dbReference type="Proteomes" id="UP000245802"/>
    </source>
</evidence>
<dbReference type="Pfam" id="PF01337">
    <property type="entry name" value="Barstar"/>
    <property type="match status" value="1"/>
</dbReference>
<reference evidence="3 4" key="1">
    <citation type="submission" date="2018-01" db="EMBL/GenBank/DDBJ databases">
        <title>G. obscuriglobus.</title>
        <authorList>
            <person name="Franke J."/>
            <person name="Blomberg W."/>
            <person name="Selmecki A."/>
        </authorList>
    </citation>
    <scope>NUCLEOTIDE SEQUENCE [LARGE SCALE GENOMIC DNA]</scope>
    <source>
        <strain evidence="3 4">DSM 5831</strain>
    </source>
</reference>
<dbReference type="SUPFAM" id="SSF52038">
    <property type="entry name" value="Barstar-related"/>
    <property type="match status" value="1"/>
</dbReference>
<proteinExistence type="inferred from homology"/>
<accession>A0A2Z3GY55</accession>
<dbReference type="Proteomes" id="UP000245802">
    <property type="component" value="Chromosome"/>
</dbReference>
<name>A0A2Z3GY55_9BACT</name>
<comment type="similarity">
    <text evidence="1">Belongs to the barstar family.</text>
</comment>
<protein>
    <submittedName>
        <fullName evidence="3">Barnase inhibitor</fullName>
    </submittedName>
</protein>
<dbReference type="InterPro" id="IPR035905">
    <property type="entry name" value="Barstar-like_sf"/>
</dbReference>
<evidence type="ECO:0000313" key="3">
    <source>
        <dbReference type="EMBL" id="AWM37581.1"/>
    </source>
</evidence>
<dbReference type="EMBL" id="CP025958">
    <property type="protein sequence ID" value="AWM37581.1"/>
    <property type="molecule type" value="Genomic_DNA"/>
</dbReference>
<feature type="domain" description="Barstar (barnase inhibitor)" evidence="2">
    <location>
        <begin position="72"/>
        <end position="149"/>
    </location>
</feature>
<dbReference type="InterPro" id="IPR000468">
    <property type="entry name" value="Barstar"/>
</dbReference>
<keyword evidence="4" id="KW-1185">Reference proteome</keyword>
<dbReference type="Gene3D" id="3.30.370.10">
    <property type="entry name" value="Barstar-like"/>
    <property type="match status" value="1"/>
</dbReference>
<organism evidence="3 4">
    <name type="scientific">Gemmata obscuriglobus</name>
    <dbReference type="NCBI Taxonomy" id="114"/>
    <lineage>
        <taxon>Bacteria</taxon>
        <taxon>Pseudomonadati</taxon>
        <taxon>Planctomycetota</taxon>
        <taxon>Planctomycetia</taxon>
        <taxon>Gemmatales</taxon>
        <taxon>Gemmataceae</taxon>
        <taxon>Gemmata</taxon>
    </lineage>
</organism>
<sequence>MQVSFLFGTQRAKRVGSFRTDPANPHCVHPDDVLRVDRQVLLNGPVALYGPAERLRRHVAALESYGYRCPAFDCGEWASEADMHREVAARLEFPGYYGRNLNALNDCLGDIDIPEAGGVALVLWRFDQFARRPGVRAWDVLDVIANASWVHRLYGRRLLGLVQSDDPELHFASVGARPVMWVSWEAHKPAEPGAAPDTAG</sequence>
<gene>
    <name evidence="3" type="ORF">C1280_11575</name>
</gene>
<dbReference type="AlphaFoldDB" id="A0A2Z3GY55"/>
<evidence type="ECO:0000259" key="2">
    <source>
        <dbReference type="Pfam" id="PF01337"/>
    </source>
</evidence>
<dbReference type="KEGG" id="gog:C1280_11575"/>
<evidence type="ECO:0000256" key="1">
    <source>
        <dbReference type="ARBA" id="ARBA00006845"/>
    </source>
</evidence>